<dbReference type="AlphaFoldDB" id="A0AAV3QLS2"/>
<comment type="caution">
    <text evidence="1">The sequence shown here is derived from an EMBL/GenBank/DDBJ whole genome shotgun (WGS) entry which is preliminary data.</text>
</comment>
<dbReference type="Proteomes" id="UP001454036">
    <property type="component" value="Unassembled WGS sequence"/>
</dbReference>
<organism evidence="1 2">
    <name type="scientific">Lithospermum erythrorhizon</name>
    <name type="common">Purple gromwell</name>
    <name type="synonym">Lithospermum officinale var. erythrorhizon</name>
    <dbReference type="NCBI Taxonomy" id="34254"/>
    <lineage>
        <taxon>Eukaryota</taxon>
        <taxon>Viridiplantae</taxon>
        <taxon>Streptophyta</taxon>
        <taxon>Embryophyta</taxon>
        <taxon>Tracheophyta</taxon>
        <taxon>Spermatophyta</taxon>
        <taxon>Magnoliopsida</taxon>
        <taxon>eudicotyledons</taxon>
        <taxon>Gunneridae</taxon>
        <taxon>Pentapetalae</taxon>
        <taxon>asterids</taxon>
        <taxon>lamiids</taxon>
        <taxon>Boraginales</taxon>
        <taxon>Boraginaceae</taxon>
        <taxon>Boraginoideae</taxon>
        <taxon>Lithospermeae</taxon>
        <taxon>Lithospermum</taxon>
    </lineage>
</organism>
<gene>
    <name evidence="1" type="ORF">LIER_39892</name>
</gene>
<proteinExistence type="predicted"/>
<reference evidence="1 2" key="1">
    <citation type="submission" date="2024-01" db="EMBL/GenBank/DDBJ databases">
        <title>The complete chloroplast genome sequence of Lithospermum erythrorhizon: insights into the phylogenetic relationship among Boraginaceae species and the maternal lineages of purple gromwells.</title>
        <authorList>
            <person name="Okada T."/>
            <person name="Watanabe K."/>
        </authorList>
    </citation>
    <scope>NUCLEOTIDE SEQUENCE [LARGE SCALE GENOMIC DNA]</scope>
</reference>
<sequence>MSSCPDPWVFLEVKEIILFAPRTFLENSIISSNDSGNSAFSWFEVSENFDAIWEGRNEREGNGSCKSGRWTVLPSTNFESLIDRIDEAPSTLFAHARFALEQKLASEVNESSLLDTIIPKK</sequence>
<dbReference type="EMBL" id="BAABME010022096">
    <property type="protein sequence ID" value="GAA0164999.1"/>
    <property type="molecule type" value="Genomic_DNA"/>
</dbReference>
<evidence type="ECO:0000313" key="2">
    <source>
        <dbReference type="Proteomes" id="UP001454036"/>
    </source>
</evidence>
<accession>A0AAV3QLS2</accession>
<keyword evidence="2" id="KW-1185">Reference proteome</keyword>
<protein>
    <submittedName>
        <fullName evidence="1">Uncharacterized protein</fullName>
    </submittedName>
</protein>
<name>A0AAV3QLS2_LITER</name>
<evidence type="ECO:0000313" key="1">
    <source>
        <dbReference type="EMBL" id="GAA0164999.1"/>
    </source>
</evidence>